<dbReference type="InterPro" id="IPR013549">
    <property type="entry name" value="DUF1731"/>
</dbReference>
<sequence length="308" mass="33887">MRTILVTGGTGLVGTALIKHLTEKHYKVIILTRSLKDKVATANVSYALWDVNNNSIDENAVTNADAIFHLAGAGVMDKKWTPEYKKVIEESRTKSSALLVNTLKRINHHVKVIVSSSAIGWYGPDIKPHHFFTEDEPADAAYLGKVCDAWEKSIGEASTLGIRVCKLRTGIVLSKKGGAYAEFRMPLKFGVASILGDGKQMVSWIHIDDLCKQFIFALENDHMEGSYNAVAPKPVNNKTLTLAIAKKVKGSFYIPLHVPTFVLKLMLGQRSIEILKSATVSAQKIQQQGYTFLYNDINTAVAAIENEA</sequence>
<dbReference type="Pfam" id="PF08338">
    <property type="entry name" value="DUF1731"/>
    <property type="match status" value="1"/>
</dbReference>
<dbReference type="PANTHER" id="PTHR11092">
    <property type="entry name" value="SUGAR NUCLEOTIDE EPIMERASE RELATED"/>
    <property type="match status" value="1"/>
</dbReference>
<dbReference type="PANTHER" id="PTHR11092:SF0">
    <property type="entry name" value="EPIMERASE FAMILY PROTEIN SDR39U1"/>
    <property type="match status" value="1"/>
</dbReference>
<dbReference type="InterPro" id="IPR036291">
    <property type="entry name" value="NAD(P)-bd_dom_sf"/>
</dbReference>
<protein>
    <submittedName>
        <fullName evidence="4">TIGR01777 family oxidoreductase</fullName>
    </submittedName>
</protein>
<dbReference type="Pfam" id="PF01370">
    <property type="entry name" value="Epimerase"/>
    <property type="match status" value="1"/>
</dbReference>
<proteinExistence type="inferred from homology"/>
<feature type="domain" description="NAD-dependent epimerase/dehydratase" evidence="2">
    <location>
        <begin position="4"/>
        <end position="228"/>
    </location>
</feature>
<evidence type="ECO:0000259" key="2">
    <source>
        <dbReference type="Pfam" id="PF01370"/>
    </source>
</evidence>
<comment type="similarity">
    <text evidence="1">Belongs to the NAD(P)-dependent epimerase/dehydratase family. SDR39U1 subfamily.</text>
</comment>
<reference evidence="5" key="1">
    <citation type="journal article" date="2019" name="Int. J. Syst. Evol. Microbiol.">
        <title>The Global Catalogue of Microorganisms (GCM) 10K type strain sequencing project: providing services to taxonomists for standard genome sequencing and annotation.</title>
        <authorList>
            <consortium name="The Broad Institute Genomics Platform"/>
            <consortium name="The Broad Institute Genome Sequencing Center for Infectious Disease"/>
            <person name="Wu L."/>
            <person name="Ma J."/>
        </authorList>
    </citation>
    <scope>NUCLEOTIDE SEQUENCE [LARGE SCALE GENOMIC DNA]</scope>
    <source>
        <strain evidence="5">CECT 8289</strain>
    </source>
</reference>
<evidence type="ECO:0000313" key="4">
    <source>
        <dbReference type="EMBL" id="MFC4263451.1"/>
    </source>
</evidence>
<dbReference type="RefSeq" id="WP_379710023.1">
    <property type="nucleotide sequence ID" value="NZ_JBHSCZ010000002.1"/>
</dbReference>
<feature type="domain" description="DUF1731" evidence="3">
    <location>
        <begin position="258"/>
        <end position="304"/>
    </location>
</feature>
<dbReference type="Proteomes" id="UP001595907">
    <property type="component" value="Unassembled WGS sequence"/>
</dbReference>
<dbReference type="Gene3D" id="3.40.50.720">
    <property type="entry name" value="NAD(P)-binding Rossmann-like Domain"/>
    <property type="match status" value="1"/>
</dbReference>
<evidence type="ECO:0000259" key="3">
    <source>
        <dbReference type="Pfam" id="PF08338"/>
    </source>
</evidence>
<evidence type="ECO:0000313" key="5">
    <source>
        <dbReference type="Proteomes" id="UP001595907"/>
    </source>
</evidence>
<dbReference type="NCBIfam" id="TIGR01777">
    <property type="entry name" value="yfcH"/>
    <property type="match status" value="1"/>
</dbReference>
<dbReference type="InterPro" id="IPR001509">
    <property type="entry name" value="Epimerase_deHydtase"/>
</dbReference>
<comment type="caution">
    <text evidence="4">The sequence shown here is derived from an EMBL/GenBank/DDBJ whole genome shotgun (WGS) entry which is preliminary data.</text>
</comment>
<accession>A0ABV8QT33</accession>
<evidence type="ECO:0000256" key="1">
    <source>
        <dbReference type="ARBA" id="ARBA00009353"/>
    </source>
</evidence>
<gene>
    <name evidence="4" type="ORF">ACFOWM_11205</name>
</gene>
<keyword evidence="5" id="KW-1185">Reference proteome</keyword>
<dbReference type="SUPFAM" id="SSF51735">
    <property type="entry name" value="NAD(P)-binding Rossmann-fold domains"/>
    <property type="match status" value="1"/>
</dbReference>
<name>A0ABV8QT33_9BACT</name>
<organism evidence="4 5">
    <name type="scientific">Ferruginibacter yonginensis</name>
    <dbReference type="NCBI Taxonomy" id="1310416"/>
    <lineage>
        <taxon>Bacteria</taxon>
        <taxon>Pseudomonadati</taxon>
        <taxon>Bacteroidota</taxon>
        <taxon>Chitinophagia</taxon>
        <taxon>Chitinophagales</taxon>
        <taxon>Chitinophagaceae</taxon>
        <taxon>Ferruginibacter</taxon>
    </lineage>
</organism>
<dbReference type="InterPro" id="IPR010099">
    <property type="entry name" value="SDR39U1"/>
</dbReference>
<dbReference type="EMBL" id="JBHSCZ010000002">
    <property type="protein sequence ID" value="MFC4263451.1"/>
    <property type="molecule type" value="Genomic_DNA"/>
</dbReference>